<reference evidence="2" key="1">
    <citation type="submission" date="2015-12" db="EMBL/GenBank/DDBJ databases">
        <title>Gene expression during late stages of embryo sac development: a critical building block for successful pollen-pistil interactions.</title>
        <authorList>
            <person name="Liu Y."/>
            <person name="Joly V."/>
            <person name="Sabar M."/>
            <person name="Matton D.P."/>
        </authorList>
    </citation>
    <scope>NUCLEOTIDE SEQUENCE</scope>
</reference>
<protein>
    <submittedName>
        <fullName evidence="2">Putative ovule protein</fullName>
    </submittedName>
</protein>
<name>A0A0V0HV37_SOLCH</name>
<accession>A0A0V0HV37</accession>
<keyword evidence="1" id="KW-0472">Membrane</keyword>
<keyword evidence="1" id="KW-1133">Transmembrane helix</keyword>
<evidence type="ECO:0000313" key="2">
    <source>
        <dbReference type="EMBL" id="JAP24207.1"/>
    </source>
</evidence>
<proteinExistence type="predicted"/>
<keyword evidence="1" id="KW-0812">Transmembrane</keyword>
<evidence type="ECO:0000256" key="1">
    <source>
        <dbReference type="SAM" id="Phobius"/>
    </source>
</evidence>
<dbReference type="EMBL" id="GEDG01014641">
    <property type="protein sequence ID" value="JAP24207.1"/>
    <property type="molecule type" value="Transcribed_RNA"/>
</dbReference>
<organism evidence="2">
    <name type="scientific">Solanum chacoense</name>
    <name type="common">Chaco potato</name>
    <dbReference type="NCBI Taxonomy" id="4108"/>
    <lineage>
        <taxon>Eukaryota</taxon>
        <taxon>Viridiplantae</taxon>
        <taxon>Streptophyta</taxon>
        <taxon>Embryophyta</taxon>
        <taxon>Tracheophyta</taxon>
        <taxon>Spermatophyta</taxon>
        <taxon>Magnoliopsida</taxon>
        <taxon>eudicotyledons</taxon>
        <taxon>Gunneridae</taxon>
        <taxon>Pentapetalae</taxon>
        <taxon>asterids</taxon>
        <taxon>lamiids</taxon>
        <taxon>Solanales</taxon>
        <taxon>Solanaceae</taxon>
        <taxon>Solanoideae</taxon>
        <taxon>Solaneae</taxon>
        <taxon>Solanum</taxon>
    </lineage>
</organism>
<dbReference type="AlphaFoldDB" id="A0A0V0HV37"/>
<feature type="transmembrane region" description="Helical" evidence="1">
    <location>
        <begin position="38"/>
        <end position="58"/>
    </location>
</feature>
<sequence>MTYSVKIRKVKVSRDISRPFKYVYSSWTGDGRTKRRQIILVLILISCNNGLCYSNIVIGD</sequence>